<dbReference type="AlphaFoldDB" id="A0A5D3G363"/>
<dbReference type="SMART" id="SM00849">
    <property type="entry name" value="Lactamase_B"/>
    <property type="match status" value="1"/>
</dbReference>
<sequence length="320" mass="34583">MLGCAFVMAVLVGALWGAWEFSSPSVQPFASLRPQVGQGSPDLTVRFLGAGTLSFDDGETAIMEDGFFSRPSIYSVLLMPIQPNEQRIDASLRSAGISKLAAIFVAHSHYDHVLDSGLVALKTGATVLGTASTANAVLGAGLPSERIKIIKDGESFSFGQFQIKAFETPHSPNPTSPGFIDHPLHTPVRQGDFKVGGNFSYLIIHGSRRLLVIASGNYSPGKFKDVRADVVFLGIGTLGKQTPEFVAQYWQEAVVQTGAKIVIPIHWDNFFEPLDQPLTAMPRILDAFDQSMGMLIPLAQRDAVKMQLPVAFAPINLDAW</sequence>
<dbReference type="InterPro" id="IPR050114">
    <property type="entry name" value="UPF0173_UPF0282_UlaG_hydrolase"/>
</dbReference>
<keyword evidence="2" id="KW-0378">Hydrolase</keyword>
<feature type="domain" description="Metallo-beta-lactamase" evidence="1">
    <location>
        <begin position="48"/>
        <end position="235"/>
    </location>
</feature>
<gene>
    <name evidence="2" type="ORF">FXO26_26375</name>
</gene>
<proteinExistence type="predicted"/>
<protein>
    <submittedName>
        <fullName evidence="2">MBL fold metallo-hydrolase</fullName>
    </submittedName>
</protein>
<dbReference type="InterPro" id="IPR001279">
    <property type="entry name" value="Metallo-B-lactamas"/>
</dbReference>
<dbReference type="SUPFAM" id="SSF56281">
    <property type="entry name" value="Metallo-hydrolase/oxidoreductase"/>
    <property type="match status" value="1"/>
</dbReference>
<evidence type="ECO:0000313" key="3">
    <source>
        <dbReference type="Proteomes" id="UP000324029"/>
    </source>
</evidence>
<dbReference type="Pfam" id="PF12706">
    <property type="entry name" value="Lactamase_B_2"/>
    <property type="match status" value="1"/>
</dbReference>
<reference evidence="2 3" key="2">
    <citation type="submission" date="2019-08" db="EMBL/GenBank/DDBJ databases">
        <authorList>
            <person name="Brilhante M."/>
            <person name="Perreten V."/>
        </authorList>
    </citation>
    <scope>NUCLEOTIDE SEQUENCE [LARGE SCALE GENOMIC DNA]</scope>
    <source>
        <strain evidence="2 3">MCP106</strain>
    </source>
</reference>
<dbReference type="PANTHER" id="PTHR43546:SF3">
    <property type="entry name" value="UPF0173 METAL-DEPENDENT HYDROLASE MJ1163"/>
    <property type="match status" value="1"/>
</dbReference>
<dbReference type="Gene3D" id="3.60.15.10">
    <property type="entry name" value="Ribonuclease Z/Hydroxyacylglutathione hydrolase-like"/>
    <property type="match status" value="1"/>
</dbReference>
<evidence type="ECO:0000313" key="2">
    <source>
        <dbReference type="EMBL" id="TYK54843.1"/>
    </source>
</evidence>
<dbReference type="CDD" id="cd06262">
    <property type="entry name" value="metallo-hydrolase-like_MBL-fold"/>
    <property type="match status" value="1"/>
</dbReference>
<reference evidence="2 3" key="1">
    <citation type="submission" date="2019-08" db="EMBL/GenBank/DDBJ databases">
        <title>Subclass B2 metallo-beta lactamase from Pseudomonas synxantha.</title>
        <authorList>
            <person name="Poirel L."/>
            <person name="Palmieri M."/>
            <person name="Masseron A."/>
            <person name="Perreten V."/>
            <person name="Nordman P."/>
        </authorList>
    </citation>
    <scope>NUCLEOTIDE SEQUENCE [LARGE SCALE GENOMIC DNA]</scope>
    <source>
        <strain evidence="2 3">MCP106</strain>
    </source>
</reference>
<comment type="caution">
    <text evidence="2">The sequence shown here is derived from an EMBL/GenBank/DDBJ whole genome shotgun (WGS) entry which is preliminary data.</text>
</comment>
<dbReference type="Proteomes" id="UP000324029">
    <property type="component" value="Unassembled WGS sequence"/>
</dbReference>
<dbReference type="InterPro" id="IPR036866">
    <property type="entry name" value="RibonucZ/Hydroxyglut_hydro"/>
</dbReference>
<name>A0A5D3G363_9PSED</name>
<dbReference type="PANTHER" id="PTHR43546">
    <property type="entry name" value="UPF0173 METAL-DEPENDENT HYDROLASE MJ1163-RELATED"/>
    <property type="match status" value="1"/>
</dbReference>
<dbReference type="GO" id="GO:0016787">
    <property type="term" value="F:hydrolase activity"/>
    <property type="evidence" value="ECO:0007669"/>
    <property type="project" value="UniProtKB-KW"/>
</dbReference>
<dbReference type="EMBL" id="VSRO01000017">
    <property type="protein sequence ID" value="TYK54843.1"/>
    <property type="molecule type" value="Genomic_DNA"/>
</dbReference>
<accession>A0A5D3G363</accession>
<evidence type="ECO:0000259" key="1">
    <source>
        <dbReference type="SMART" id="SM00849"/>
    </source>
</evidence>
<organism evidence="2 3">
    <name type="scientific">Pseudomonas synxantha</name>
    <dbReference type="NCBI Taxonomy" id="47883"/>
    <lineage>
        <taxon>Bacteria</taxon>
        <taxon>Pseudomonadati</taxon>
        <taxon>Pseudomonadota</taxon>
        <taxon>Gammaproteobacteria</taxon>
        <taxon>Pseudomonadales</taxon>
        <taxon>Pseudomonadaceae</taxon>
        <taxon>Pseudomonas</taxon>
    </lineage>
</organism>